<evidence type="ECO:0000259" key="2">
    <source>
        <dbReference type="Pfam" id="PF25002"/>
    </source>
</evidence>
<organism evidence="3 4">
    <name type="scientific">Nicotiana attenuata</name>
    <name type="common">Coyote tobacco</name>
    <dbReference type="NCBI Taxonomy" id="49451"/>
    <lineage>
        <taxon>Eukaryota</taxon>
        <taxon>Viridiplantae</taxon>
        <taxon>Streptophyta</taxon>
        <taxon>Embryophyta</taxon>
        <taxon>Tracheophyta</taxon>
        <taxon>Spermatophyta</taxon>
        <taxon>Magnoliopsida</taxon>
        <taxon>eudicotyledons</taxon>
        <taxon>Gunneridae</taxon>
        <taxon>Pentapetalae</taxon>
        <taxon>asterids</taxon>
        <taxon>lamiids</taxon>
        <taxon>Solanales</taxon>
        <taxon>Solanaceae</taxon>
        <taxon>Nicotianoideae</taxon>
        <taxon>Nicotianeae</taxon>
        <taxon>Nicotiana</taxon>
    </lineage>
</organism>
<proteinExistence type="predicted"/>
<evidence type="ECO:0000313" key="3">
    <source>
        <dbReference type="EMBL" id="OIT35691.1"/>
    </source>
</evidence>
<sequence length="464" mass="52104">MGIKANTKVKRSSSNEGWGMGFFFIFFPEDDSAIITNNDDNKKTNLFSINTSLKSSNSTHLISKTQSTISICVLLIFITPLLFTLSTFEPSTSRKHLFSSNNKSNSSFQHALQGMGSLYIKGTRAMNDLIIAHLTESVTVNELKLFTRLFYRSKIASRSDLLFILPSKSIPFEKAVAEEHNSFLKILYSYQKSNSTSDFDTTQFKISNKKANESAEPIWGRKIRSNFSQFDHNTESTRLSYGSVVGFYADELDPENSLTGFLDRVPMSLRRWACYPMLLGRIRRNFKHIMLVDLKEILLLGDSLSRVKNLGLDSVLVSTITQSTVVSKHGRKKLEKIQANGKKQASPAIIVGGARGVRRLSNAMLTEIVREPLERKKKNSVTESVLLNQLVGNEFILKNVELIFGESIAELSSLTELDKNSDSSLMFVSKFSIVRRGNNNVDVSSFFKKYLCSFPLDSTAYGDC</sequence>
<dbReference type="AlphaFoldDB" id="A0A314L221"/>
<gene>
    <name evidence="3" type="ORF">A4A49_02375</name>
</gene>
<keyword evidence="1" id="KW-1133">Transmembrane helix</keyword>
<feature type="transmembrane region" description="Helical" evidence="1">
    <location>
        <begin position="68"/>
        <end position="88"/>
    </location>
</feature>
<dbReference type="PANTHER" id="PTHR34960:SF5">
    <property type="entry name" value="TRANSMEMBRANE PROTEIN"/>
    <property type="match status" value="1"/>
</dbReference>
<keyword evidence="4" id="KW-1185">Reference proteome</keyword>
<dbReference type="Proteomes" id="UP000187609">
    <property type="component" value="Unassembled WGS sequence"/>
</dbReference>
<accession>A0A314L221</accession>
<evidence type="ECO:0000256" key="1">
    <source>
        <dbReference type="SAM" id="Phobius"/>
    </source>
</evidence>
<evidence type="ECO:0000313" key="4">
    <source>
        <dbReference type="Proteomes" id="UP000187609"/>
    </source>
</evidence>
<name>A0A314L221_NICAT</name>
<keyword evidence="1" id="KW-0812">Transmembrane</keyword>
<comment type="caution">
    <text evidence="3">The sequence shown here is derived from an EMBL/GenBank/DDBJ whole genome shotgun (WGS) entry which is preliminary data.</text>
</comment>
<dbReference type="InterPro" id="IPR056682">
    <property type="entry name" value="DUF7780"/>
</dbReference>
<feature type="domain" description="DUF7780" evidence="2">
    <location>
        <begin position="109"/>
        <end position="404"/>
    </location>
</feature>
<dbReference type="Pfam" id="PF25002">
    <property type="entry name" value="DUF7780"/>
    <property type="match status" value="1"/>
</dbReference>
<dbReference type="Gramene" id="OIT35691">
    <property type="protein sequence ID" value="OIT35691"/>
    <property type="gene ID" value="A4A49_02375"/>
</dbReference>
<reference evidence="3" key="1">
    <citation type="submission" date="2016-11" db="EMBL/GenBank/DDBJ databases">
        <title>The genome of Nicotiana attenuata.</title>
        <authorList>
            <person name="Xu S."/>
            <person name="Brockmoeller T."/>
            <person name="Gaquerel E."/>
            <person name="Navarro A."/>
            <person name="Kuhl H."/>
            <person name="Gase K."/>
            <person name="Ling Z."/>
            <person name="Zhou W."/>
            <person name="Kreitzer C."/>
            <person name="Stanke M."/>
            <person name="Tang H."/>
            <person name="Lyons E."/>
            <person name="Pandey P."/>
            <person name="Pandey S.P."/>
            <person name="Timmermann B."/>
            <person name="Baldwin I.T."/>
        </authorList>
    </citation>
    <scope>NUCLEOTIDE SEQUENCE [LARGE SCALE GENOMIC DNA]</scope>
    <source>
        <strain evidence="3">UT</strain>
    </source>
</reference>
<dbReference type="PANTHER" id="PTHR34960">
    <property type="entry name" value="EMB|CAB68146.1-RELATED"/>
    <property type="match status" value="1"/>
</dbReference>
<dbReference type="EMBL" id="MJEQ01000523">
    <property type="protein sequence ID" value="OIT35691.1"/>
    <property type="molecule type" value="Genomic_DNA"/>
</dbReference>
<keyword evidence="1" id="KW-0472">Membrane</keyword>
<protein>
    <recommendedName>
        <fullName evidence="2">DUF7780 domain-containing protein</fullName>
    </recommendedName>
</protein>